<gene>
    <name evidence="1" type="ORF">ENV88_07530</name>
</gene>
<dbReference type="EMBL" id="DTIB01000130">
    <property type="protein sequence ID" value="HGB25852.1"/>
    <property type="molecule type" value="Genomic_DNA"/>
</dbReference>
<reference evidence="1" key="1">
    <citation type="journal article" date="2020" name="mSystems">
        <title>Genome- and Community-Level Interaction Insights into Carbon Utilization and Element Cycling Functions of Hydrothermarchaeota in Hydrothermal Sediment.</title>
        <authorList>
            <person name="Zhou Z."/>
            <person name="Liu Y."/>
            <person name="Xu W."/>
            <person name="Pan J."/>
            <person name="Luo Z.H."/>
            <person name="Li M."/>
        </authorList>
    </citation>
    <scope>NUCLEOTIDE SEQUENCE [LARGE SCALE GENOMIC DNA]</scope>
    <source>
        <strain evidence="1">SpSt-8</strain>
    </source>
</reference>
<protein>
    <submittedName>
        <fullName evidence="1">Uncharacterized protein</fullName>
    </submittedName>
</protein>
<comment type="caution">
    <text evidence="1">The sequence shown here is derived from an EMBL/GenBank/DDBJ whole genome shotgun (WGS) entry which is preliminary data.</text>
</comment>
<organism evidence="1">
    <name type="scientific">Thermofilum pendens</name>
    <dbReference type="NCBI Taxonomy" id="2269"/>
    <lineage>
        <taxon>Archaea</taxon>
        <taxon>Thermoproteota</taxon>
        <taxon>Thermoprotei</taxon>
        <taxon>Thermofilales</taxon>
        <taxon>Thermofilaceae</taxon>
        <taxon>Thermofilum</taxon>
    </lineage>
</organism>
<proteinExistence type="predicted"/>
<name>A0A7C3SM47_THEPE</name>
<evidence type="ECO:0000313" key="1">
    <source>
        <dbReference type="EMBL" id="HGB25852.1"/>
    </source>
</evidence>
<dbReference type="AlphaFoldDB" id="A0A7C3SM47"/>
<sequence length="78" mass="8413">MESASSYRVVCGASQLVLTATGVQWVDMRLLASVYEAVLRDSYGAILQRYSCAAPAAASYVGFEDVDSFTLNVWGVQP</sequence>
<accession>A0A7C3SM47</accession>